<keyword evidence="2" id="KW-1185">Reference proteome</keyword>
<dbReference type="AlphaFoldDB" id="A0AAV0VF96"/>
<proteinExistence type="predicted"/>
<protein>
    <submittedName>
        <fullName evidence="1">Uncharacterized protein</fullName>
    </submittedName>
</protein>
<name>A0AAV0VF96_9HEMI</name>
<dbReference type="Proteomes" id="UP001160148">
    <property type="component" value="Unassembled WGS sequence"/>
</dbReference>
<comment type="caution">
    <text evidence="1">The sequence shown here is derived from an EMBL/GenBank/DDBJ whole genome shotgun (WGS) entry which is preliminary data.</text>
</comment>
<organism evidence="1 2">
    <name type="scientific">Macrosiphum euphorbiae</name>
    <name type="common">potato aphid</name>
    <dbReference type="NCBI Taxonomy" id="13131"/>
    <lineage>
        <taxon>Eukaryota</taxon>
        <taxon>Metazoa</taxon>
        <taxon>Ecdysozoa</taxon>
        <taxon>Arthropoda</taxon>
        <taxon>Hexapoda</taxon>
        <taxon>Insecta</taxon>
        <taxon>Pterygota</taxon>
        <taxon>Neoptera</taxon>
        <taxon>Paraneoptera</taxon>
        <taxon>Hemiptera</taxon>
        <taxon>Sternorrhyncha</taxon>
        <taxon>Aphidomorpha</taxon>
        <taxon>Aphidoidea</taxon>
        <taxon>Aphididae</taxon>
        <taxon>Macrosiphini</taxon>
        <taxon>Macrosiphum</taxon>
    </lineage>
</organism>
<evidence type="ECO:0000313" key="2">
    <source>
        <dbReference type="Proteomes" id="UP001160148"/>
    </source>
</evidence>
<reference evidence="1 2" key="1">
    <citation type="submission" date="2023-01" db="EMBL/GenBank/DDBJ databases">
        <authorList>
            <person name="Whitehead M."/>
        </authorList>
    </citation>
    <scope>NUCLEOTIDE SEQUENCE [LARGE SCALE GENOMIC DNA]</scope>
</reference>
<dbReference type="EMBL" id="CARXXK010000001">
    <property type="protein sequence ID" value="CAI6342894.1"/>
    <property type="molecule type" value="Genomic_DNA"/>
</dbReference>
<evidence type="ECO:0000313" key="1">
    <source>
        <dbReference type="EMBL" id="CAI6342894.1"/>
    </source>
</evidence>
<sequence>MASTVATFLPELVVEAKTRVFNIISELELRAIKAKALNTISVEPIVPLSPIPSKQIVPEIFTEEDSSSSATSATSSVSCPIAAANSSYLAFLQYYNNDY</sequence>
<gene>
    <name evidence="1" type="ORF">MEUPH1_LOCUS227</name>
</gene>
<accession>A0AAV0VF96</accession>